<reference evidence="2 3" key="1">
    <citation type="submission" date="2021-03" db="EMBL/GenBank/DDBJ databases">
        <title>Complete genome of Polaribacter_sp.SM13.</title>
        <authorList>
            <person name="Jeong S.W."/>
            <person name="Bae J.W."/>
        </authorList>
    </citation>
    <scope>NUCLEOTIDE SEQUENCE [LARGE SCALE GENOMIC DNA]</scope>
    <source>
        <strain evidence="2 3">SM13</strain>
    </source>
</reference>
<dbReference type="RefSeq" id="WP_208080262.1">
    <property type="nucleotide sequence ID" value="NZ_CP071869.1"/>
</dbReference>
<proteinExistence type="predicted"/>
<dbReference type="EMBL" id="CP071869">
    <property type="protein sequence ID" value="QTE24290.1"/>
    <property type="molecule type" value="Genomic_DNA"/>
</dbReference>
<name>A0A975CSZ2_9FLAO</name>
<feature type="chain" id="PRO_5037653401" description="Lipoprotein" evidence="1">
    <location>
        <begin position="20"/>
        <end position="178"/>
    </location>
</feature>
<protein>
    <recommendedName>
        <fullName evidence="4">Lipoprotein</fullName>
    </recommendedName>
</protein>
<evidence type="ECO:0008006" key="4">
    <source>
        <dbReference type="Google" id="ProtNLM"/>
    </source>
</evidence>
<accession>A0A975CSZ2</accession>
<feature type="signal peptide" evidence="1">
    <location>
        <begin position="1"/>
        <end position="19"/>
    </location>
</feature>
<keyword evidence="3" id="KW-1185">Reference proteome</keyword>
<organism evidence="2 3">
    <name type="scientific">Polaribacter cellanae</name>
    <dbReference type="NCBI Taxonomy" id="2818493"/>
    <lineage>
        <taxon>Bacteria</taxon>
        <taxon>Pseudomonadati</taxon>
        <taxon>Bacteroidota</taxon>
        <taxon>Flavobacteriia</taxon>
        <taxon>Flavobacteriales</taxon>
        <taxon>Flavobacteriaceae</taxon>
    </lineage>
</organism>
<dbReference type="KEGG" id="pcea:J3359_08530"/>
<dbReference type="Proteomes" id="UP000663920">
    <property type="component" value="Chromosome"/>
</dbReference>
<sequence>MKQLFLKTVLFLFALTLFNCEGNNLNTNESTGNDSFSCFVNGKLYTPSAGTGISGGDIKPFNWSYSNLNNPNIPYYFKIRTTGEYNIALVKVLPEIGQNIITEELSSTIDFSHSGMIIQNDRIFYNTKDNQNNGTITFTEISENRAIGTFECTLYNDKGDELKVTEGKFNLSLDSRTN</sequence>
<evidence type="ECO:0000313" key="3">
    <source>
        <dbReference type="Proteomes" id="UP000663920"/>
    </source>
</evidence>
<keyword evidence="1" id="KW-0732">Signal</keyword>
<evidence type="ECO:0000313" key="2">
    <source>
        <dbReference type="EMBL" id="QTE24290.1"/>
    </source>
</evidence>
<evidence type="ECO:0000256" key="1">
    <source>
        <dbReference type="SAM" id="SignalP"/>
    </source>
</evidence>
<dbReference type="AlphaFoldDB" id="A0A975CSZ2"/>
<gene>
    <name evidence="2" type="ORF">J3359_08530</name>
</gene>